<evidence type="ECO:0000256" key="4">
    <source>
        <dbReference type="ARBA" id="ARBA00022840"/>
    </source>
</evidence>
<dbReference type="EMBL" id="FNDE01000004">
    <property type="protein sequence ID" value="SDG86435.1"/>
    <property type="molecule type" value="Genomic_DNA"/>
</dbReference>
<evidence type="ECO:0000256" key="2">
    <source>
        <dbReference type="ARBA" id="ARBA00022741"/>
    </source>
</evidence>
<dbReference type="AlphaFoldDB" id="A0A1G7XQD6"/>
<dbReference type="Proteomes" id="UP000198956">
    <property type="component" value="Unassembled WGS sequence"/>
</dbReference>
<dbReference type="InterPro" id="IPR036759">
    <property type="entry name" value="TPK_catalytic_sf"/>
</dbReference>
<dbReference type="GO" id="GO:0005524">
    <property type="term" value="F:ATP binding"/>
    <property type="evidence" value="ECO:0007669"/>
    <property type="project" value="UniProtKB-KW"/>
</dbReference>
<evidence type="ECO:0000313" key="6">
    <source>
        <dbReference type="Proteomes" id="UP000198956"/>
    </source>
</evidence>
<organism evidence="5 6">
    <name type="scientific">Aneurinibacillus thermoaerophilus</name>
    <dbReference type="NCBI Taxonomy" id="143495"/>
    <lineage>
        <taxon>Bacteria</taxon>
        <taxon>Bacillati</taxon>
        <taxon>Bacillota</taxon>
        <taxon>Bacilli</taxon>
        <taxon>Bacillales</taxon>
        <taxon>Paenibacillaceae</taxon>
        <taxon>Aneurinibacillus group</taxon>
        <taxon>Aneurinibacillus</taxon>
    </lineage>
</organism>
<accession>A0A1G7XQD6</accession>
<name>A0A1G7XQD6_ANETH</name>
<keyword evidence="4" id="KW-0067">ATP-binding</keyword>
<dbReference type="GO" id="GO:0016301">
    <property type="term" value="F:kinase activity"/>
    <property type="evidence" value="ECO:0007669"/>
    <property type="project" value="UniProtKB-KW"/>
</dbReference>
<keyword evidence="3" id="KW-0418">Kinase</keyword>
<reference evidence="5 6" key="1">
    <citation type="submission" date="2016-10" db="EMBL/GenBank/DDBJ databases">
        <authorList>
            <person name="de Groot N.N."/>
        </authorList>
    </citation>
    <scope>NUCLEOTIDE SEQUENCE [LARGE SCALE GENOMIC DNA]</scope>
    <source>
        <strain evidence="5 6">L 420-91</strain>
    </source>
</reference>
<evidence type="ECO:0000313" key="5">
    <source>
        <dbReference type="EMBL" id="SDG86435.1"/>
    </source>
</evidence>
<dbReference type="GO" id="GO:0009229">
    <property type="term" value="P:thiamine diphosphate biosynthetic process"/>
    <property type="evidence" value="ECO:0007669"/>
    <property type="project" value="InterPro"/>
</dbReference>
<sequence length="356" mass="39256">MLSYLRGNNRIVRGKVRCGHVTKQVVSALCPGDIAIISHTNIDELAARELIERGVGAVVNCAVSFTGDYEAQGARVLLEHCIPLYDCPSHPDLLTQLSNGENVIINGHYLFRERDQSMVTRLAPVTPEQWEALRHNAEKNMPEQLKRFVENTLRYAEQEKKRLFTPLVSLPLRTSIAGRPALIVSRGKYYKEDLHALSNYIVARRPALIGVDGGGDALLEQGWCPDIIMGDMDSVSDKALRAAQDIVVHGYMDGSAPGAERVKQLGLAYHVLPAPGTSEDMALLYAYDNGADLLISVGAHSAMGDFLEKGRQGMASTLLVRMKVGGRLVDAKGLHHLYPKSGRMRLPLLHYLKTWV</sequence>
<protein>
    <submittedName>
        <fullName evidence="5">Uncharacterized membrane-anchored protein</fullName>
    </submittedName>
</protein>
<evidence type="ECO:0000256" key="1">
    <source>
        <dbReference type="ARBA" id="ARBA00022679"/>
    </source>
</evidence>
<dbReference type="RefSeq" id="WP_091259978.1">
    <property type="nucleotide sequence ID" value="NZ_JARLVZ010000007.1"/>
</dbReference>
<dbReference type="SUPFAM" id="SSF63999">
    <property type="entry name" value="Thiamin pyrophosphokinase, catalytic domain"/>
    <property type="match status" value="1"/>
</dbReference>
<gene>
    <name evidence="5" type="ORF">SAMN04489735_1004128</name>
</gene>
<keyword evidence="2" id="KW-0547">Nucleotide-binding</keyword>
<dbReference type="InterPro" id="IPR047795">
    <property type="entry name" value="Put_SteA-like"/>
</dbReference>
<dbReference type="Gene3D" id="3.40.50.10240">
    <property type="entry name" value="Thiamin pyrophosphokinase, catalytic domain"/>
    <property type="match status" value="1"/>
</dbReference>
<keyword evidence="1" id="KW-0808">Transferase</keyword>
<proteinExistence type="predicted"/>
<dbReference type="GO" id="GO:0004788">
    <property type="term" value="F:thiamine diphosphokinase activity"/>
    <property type="evidence" value="ECO:0007669"/>
    <property type="project" value="InterPro"/>
</dbReference>
<evidence type="ECO:0000256" key="3">
    <source>
        <dbReference type="ARBA" id="ARBA00022777"/>
    </source>
</evidence>
<dbReference type="NCBIfam" id="NF040608">
    <property type="entry name" value="division_SteA"/>
    <property type="match status" value="1"/>
</dbReference>